<dbReference type="Proteomes" id="UP000271650">
    <property type="component" value="Chromosome"/>
</dbReference>
<keyword evidence="2" id="KW-1185">Reference proteome</keyword>
<name>A0ACD5HQ68_9PROT</name>
<organism evidence="1 2">
    <name type="scientific">Acidithiobacillus sulfuriphilus</name>
    <dbReference type="NCBI Taxonomy" id="1867749"/>
    <lineage>
        <taxon>Bacteria</taxon>
        <taxon>Pseudomonadati</taxon>
        <taxon>Pseudomonadota</taxon>
        <taxon>Acidithiobacillia</taxon>
        <taxon>Acidithiobacillales</taxon>
        <taxon>Acidithiobacillaceae</taxon>
        <taxon>Acidithiobacillus</taxon>
    </lineage>
</organism>
<keyword evidence="1" id="KW-0472">Membrane</keyword>
<gene>
    <name evidence="1" type="ORF">EC580_002530</name>
</gene>
<evidence type="ECO:0000313" key="1">
    <source>
        <dbReference type="EMBL" id="XRI77575.1"/>
    </source>
</evidence>
<protein>
    <submittedName>
        <fullName evidence="1">Lysylphosphatidylglycerol synthase transmembrane domain-containing protein</fullName>
    </submittedName>
</protein>
<reference evidence="1 2" key="1">
    <citation type="journal article" date="2019" name="Int. J. Syst. Evol. Microbiol.">
        <title>Acidithiobacillus sulfuriphilus sp. nov.: an extremely acidophilic sulfur-oxidizing chemolithotroph isolated from a neutral pH environment.</title>
        <authorList>
            <person name="Falagan C."/>
            <person name="Moya-Beltran A."/>
            <person name="Castro M."/>
            <person name="Quatrini R."/>
            <person name="Johnson D.B."/>
        </authorList>
    </citation>
    <scope>NUCLEOTIDE SEQUENCE [LARGE SCALE GENOMIC DNA]</scope>
    <source>
        <strain evidence="1 2">CJ-2</strain>
    </source>
</reference>
<proteinExistence type="predicted"/>
<accession>A0ACD5HQ68</accession>
<keyword evidence="1" id="KW-0812">Transmembrane</keyword>
<sequence length="333" mass="36456">MTRTPTIAPGEPGLAPVHKRRSHWRLLAQVLFTLALLAWLLHQTDWQALATRILQANPFWLLAASLAYACNLSISALRWQVILHALERRAPLPWLLRLNWVGAYFNQVLPGAVSGDVLRAWYTRHQTGATTLALGAVFGDRFIGLGALMAIAATAFLFGGQKVGLLPQMGWTIALLLCAYAAVVILILSPALQFLGTRAGRWGGKLHDIRLSMAALLRHRRDFALAAIISLAVQGLSILTFWLLARSLGEYPSAAAIWLVWPVISLFLALPISFAGWGLREGLMVFYLSHLGMSTDQALALSLLLGFTILLTSLPGALLWLTLCDPHPGRARL</sequence>
<dbReference type="EMBL" id="CP127527">
    <property type="protein sequence ID" value="XRI77575.1"/>
    <property type="molecule type" value="Genomic_DNA"/>
</dbReference>
<evidence type="ECO:0000313" key="2">
    <source>
        <dbReference type="Proteomes" id="UP000271650"/>
    </source>
</evidence>